<accession>A0A368X9P6</accession>
<dbReference type="Proteomes" id="UP000252585">
    <property type="component" value="Unassembled WGS sequence"/>
</dbReference>
<proteinExistence type="predicted"/>
<keyword evidence="2" id="KW-1185">Reference proteome</keyword>
<protein>
    <submittedName>
        <fullName evidence="1">Uncharacterized protein</fullName>
    </submittedName>
</protein>
<reference evidence="1 2" key="1">
    <citation type="submission" date="2018-07" db="EMBL/GenBank/DDBJ databases">
        <title>Genomic Encyclopedia of Type Strains, Phase IV (KMG-IV): sequencing the most valuable type-strain genomes for metagenomic binning, comparative biology and taxonomic classification.</title>
        <authorList>
            <person name="Goeker M."/>
        </authorList>
    </citation>
    <scope>NUCLEOTIDE SEQUENCE [LARGE SCALE GENOMIC DNA]</scope>
    <source>
        <strain evidence="1 2">DSM 27696</strain>
    </source>
</reference>
<evidence type="ECO:0000313" key="1">
    <source>
        <dbReference type="EMBL" id="RCW63167.1"/>
    </source>
</evidence>
<evidence type="ECO:0000313" key="2">
    <source>
        <dbReference type="Proteomes" id="UP000252585"/>
    </source>
</evidence>
<sequence length="31" mass="3726">MKRYICKAFTRESINKINIELTSDEDQPEPR</sequence>
<dbReference type="EMBL" id="QPJJ01000019">
    <property type="protein sequence ID" value="RCW63167.1"/>
    <property type="molecule type" value="Genomic_DNA"/>
</dbReference>
<gene>
    <name evidence="1" type="ORF">DFR57_11943</name>
</gene>
<dbReference type="AlphaFoldDB" id="A0A368X9P6"/>
<name>A0A368X9P6_9BACI</name>
<organism evidence="1 2">
    <name type="scientific">Saliterribacillus persicus</name>
    <dbReference type="NCBI Taxonomy" id="930114"/>
    <lineage>
        <taxon>Bacteria</taxon>
        <taxon>Bacillati</taxon>
        <taxon>Bacillota</taxon>
        <taxon>Bacilli</taxon>
        <taxon>Bacillales</taxon>
        <taxon>Bacillaceae</taxon>
        <taxon>Saliterribacillus</taxon>
    </lineage>
</organism>
<comment type="caution">
    <text evidence="1">The sequence shown here is derived from an EMBL/GenBank/DDBJ whole genome shotgun (WGS) entry which is preliminary data.</text>
</comment>